<reference evidence="5" key="1">
    <citation type="submission" date="2020-09" db="EMBL/GenBank/DDBJ databases">
        <title>Iningainema tapete sp. nov. (Scytonemataceae, Cyanobacteria) from greenhouses in central Florida (USA) produces two types of nodularin with biosynthetic potential for microcystin-LR and anabaenopeptins.</title>
        <authorList>
            <person name="Berthold D.E."/>
            <person name="Lefler F.W."/>
            <person name="Huang I.-S."/>
            <person name="Abdulla H."/>
            <person name="Zimba P.V."/>
            <person name="Laughinghouse H.D. IV."/>
        </authorList>
    </citation>
    <scope>NUCLEOTIDE SEQUENCE</scope>
    <source>
        <strain evidence="5">BLCCT55</strain>
    </source>
</reference>
<dbReference type="InterPro" id="IPR050204">
    <property type="entry name" value="AraC_XylS_family_regulators"/>
</dbReference>
<dbReference type="PANTHER" id="PTHR46796">
    <property type="entry name" value="HTH-TYPE TRANSCRIPTIONAL ACTIVATOR RHAS-RELATED"/>
    <property type="match status" value="1"/>
</dbReference>
<dbReference type="AlphaFoldDB" id="A0A8J7BW09"/>
<organism evidence="5 6">
    <name type="scientific">Iningainema tapete BLCC-T55</name>
    <dbReference type="NCBI Taxonomy" id="2748662"/>
    <lineage>
        <taxon>Bacteria</taxon>
        <taxon>Bacillati</taxon>
        <taxon>Cyanobacteriota</taxon>
        <taxon>Cyanophyceae</taxon>
        <taxon>Nostocales</taxon>
        <taxon>Scytonemataceae</taxon>
        <taxon>Iningainema tapete</taxon>
    </lineage>
</organism>
<name>A0A8J7BW09_9CYAN</name>
<dbReference type="EMBL" id="JACXAE010000009">
    <property type="protein sequence ID" value="MBD2770912.1"/>
    <property type="molecule type" value="Genomic_DNA"/>
</dbReference>
<sequence>MLIVDFFQEKATEQLLPHPPILSSRQAGWEGVLLEYHFQPAGEFPEIYANGHGVIILTKTPNQISAERTLDGKLRYESVGEGDIIITPARVGHRACWHEEGELIFLGISPQTFACAVDESGTPELFELTPHFATRDPLVQHIGLALKRTLENYPAGNRLYAETMTNALIVHLLQNYSTRKPILSEYTDGLSRRKLQQVIDYINTHLDENFGLASLSALVQISPHYFSKLFKKSTGMTPHQYVIRCRVERAKELLLKQEMTIAEIANLVGFANQGHLNLHFKRLLGITPKKFMQK</sequence>
<feature type="domain" description="HTH araC/xylS-type" evidence="4">
    <location>
        <begin position="196"/>
        <end position="294"/>
    </location>
</feature>
<gene>
    <name evidence="5" type="ORF">ICL16_01930</name>
</gene>
<dbReference type="Gene3D" id="1.10.10.60">
    <property type="entry name" value="Homeodomain-like"/>
    <property type="match status" value="2"/>
</dbReference>
<dbReference type="InterPro" id="IPR018060">
    <property type="entry name" value="HTH_AraC"/>
</dbReference>
<dbReference type="Pfam" id="PF12833">
    <property type="entry name" value="HTH_18"/>
    <property type="match status" value="1"/>
</dbReference>
<dbReference type="PANTHER" id="PTHR46796:SF6">
    <property type="entry name" value="ARAC SUBFAMILY"/>
    <property type="match status" value="1"/>
</dbReference>
<dbReference type="SMART" id="SM00342">
    <property type="entry name" value="HTH_ARAC"/>
    <property type="match status" value="1"/>
</dbReference>
<proteinExistence type="predicted"/>
<dbReference type="GO" id="GO:0003700">
    <property type="term" value="F:DNA-binding transcription factor activity"/>
    <property type="evidence" value="ECO:0007669"/>
    <property type="project" value="InterPro"/>
</dbReference>
<keyword evidence="3" id="KW-0804">Transcription</keyword>
<accession>A0A8J7BW09</accession>
<dbReference type="InterPro" id="IPR014710">
    <property type="entry name" value="RmlC-like_jellyroll"/>
</dbReference>
<evidence type="ECO:0000313" key="6">
    <source>
        <dbReference type="Proteomes" id="UP000629098"/>
    </source>
</evidence>
<dbReference type="Proteomes" id="UP000629098">
    <property type="component" value="Unassembled WGS sequence"/>
</dbReference>
<keyword evidence="1" id="KW-0805">Transcription regulation</keyword>
<dbReference type="Gene3D" id="2.60.120.10">
    <property type="entry name" value="Jelly Rolls"/>
    <property type="match status" value="1"/>
</dbReference>
<dbReference type="InterPro" id="IPR009057">
    <property type="entry name" value="Homeodomain-like_sf"/>
</dbReference>
<dbReference type="InterPro" id="IPR018062">
    <property type="entry name" value="HTH_AraC-typ_CS"/>
</dbReference>
<evidence type="ECO:0000256" key="1">
    <source>
        <dbReference type="ARBA" id="ARBA00023015"/>
    </source>
</evidence>
<keyword evidence="2" id="KW-0238">DNA-binding</keyword>
<dbReference type="GO" id="GO:0043565">
    <property type="term" value="F:sequence-specific DNA binding"/>
    <property type="evidence" value="ECO:0007669"/>
    <property type="project" value="InterPro"/>
</dbReference>
<evidence type="ECO:0000313" key="5">
    <source>
        <dbReference type="EMBL" id="MBD2770912.1"/>
    </source>
</evidence>
<evidence type="ECO:0000256" key="3">
    <source>
        <dbReference type="ARBA" id="ARBA00023163"/>
    </source>
</evidence>
<keyword evidence="6" id="KW-1185">Reference proteome</keyword>
<dbReference type="PROSITE" id="PS00041">
    <property type="entry name" value="HTH_ARAC_FAMILY_1"/>
    <property type="match status" value="1"/>
</dbReference>
<protein>
    <submittedName>
        <fullName evidence="5">Helix-turn-helix transcriptional regulator</fullName>
    </submittedName>
</protein>
<evidence type="ECO:0000256" key="2">
    <source>
        <dbReference type="ARBA" id="ARBA00023125"/>
    </source>
</evidence>
<comment type="caution">
    <text evidence="5">The sequence shown here is derived from an EMBL/GenBank/DDBJ whole genome shotgun (WGS) entry which is preliminary data.</text>
</comment>
<dbReference type="SUPFAM" id="SSF46689">
    <property type="entry name" value="Homeodomain-like"/>
    <property type="match status" value="2"/>
</dbReference>
<evidence type="ECO:0000259" key="4">
    <source>
        <dbReference type="PROSITE" id="PS01124"/>
    </source>
</evidence>
<dbReference type="RefSeq" id="WP_190825190.1">
    <property type="nucleotide sequence ID" value="NZ_CAWPPI010000009.1"/>
</dbReference>
<dbReference type="PROSITE" id="PS01124">
    <property type="entry name" value="HTH_ARAC_FAMILY_2"/>
    <property type="match status" value="1"/>
</dbReference>